<accession>A0AAQ3QU21</accession>
<proteinExistence type="predicted"/>
<dbReference type="SUPFAM" id="SSF52833">
    <property type="entry name" value="Thioredoxin-like"/>
    <property type="match status" value="1"/>
</dbReference>
<gene>
    <name evidence="3" type="ORF">RZN69_02565</name>
</gene>
<dbReference type="PANTHER" id="PTHR43640:SF1">
    <property type="entry name" value="THIOREDOXIN-DEPENDENT PEROXIREDOXIN"/>
    <property type="match status" value="1"/>
</dbReference>
<evidence type="ECO:0000313" key="3">
    <source>
        <dbReference type="EMBL" id="WOO41956.1"/>
    </source>
</evidence>
<dbReference type="GO" id="GO:0016491">
    <property type="term" value="F:oxidoreductase activity"/>
    <property type="evidence" value="ECO:0007669"/>
    <property type="project" value="InterPro"/>
</dbReference>
<dbReference type="PANTHER" id="PTHR43640">
    <property type="entry name" value="OS07G0260300 PROTEIN"/>
    <property type="match status" value="1"/>
</dbReference>
<evidence type="ECO:0000256" key="1">
    <source>
        <dbReference type="SAM" id="SignalP"/>
    </source>
</evidence>
<keyword evidence="1" id="KW-0732">Signal</keyword>
<dbReference type="KEGG" id="puo:RZN69_02565"/>
<dbReference type="Proteomes" id="UP001304300">
    <property type="component" value="Chromosome"/>
</dbReference>
<dbReference type="InterPro" id="IPR013766">
    <property type="entry name" value="Thioredoxin_domain"/>
</dbReference>
<dbReference type="CDD" id="cd02969">
    <property type="entry name" value="PRX_like1"/>
    <property type="match status" value="1"/>
</dbReference>
<dbReference type="AlphaFoldDB" id="A0AAQ3QU21"/>
<reference evidence="3 4" key="1">
    <citation type="submission" date="2023-10" db="EMBL/GenBank/DDBJ databases">
        <title>Rubellicoccus peritrichatus gen. nov., sp. nov., isolated from an algae of coral reef tank.</title>
        <authorList>
            <person name="Luo J."/>
        </authorList>
    </citation>
    <scope>NUCLEOTIDE SEQUENCE [LARGE SCALE GENOMIC DNA]</scope>
    <source>
        <strain evidence="3 4">CR14</strain>
    </source>
</reference>
<dbReference type="Gene3D" id="3.40.30.10">
    <property type="entry name" value="Glutaredoxin"/>
    <property type="match status" value="1"/>
</dbReference>
<feature type="domain" description="Thioredoxin" evidence="2">
    <location>
        <begin position="23"/>
        <end position="175"/>
    </location>
</feature>
<feature type="signal peptide" evidence="1">
    <location>
        <begin position="1"/>
        <end position="21"/>
    </location>
</feature>
<dbReference type="InterPro" id="IPR000866">
    <property type="entry name" value="AhpC/TSA"/>
</dbReference>
<feature type="chain" id="PRO_5042932651" evidence="1">
    <location>
        <begin position="22"/>
        <end position="202"/>
    </location>
</feature>
<name>A0AAQ3QU21_9BACT</name>
<dbReference type="InterPro" id="IPR036249">
    <property type="entry name" value="Thioredoxin-like_sf"/>
</dbReference>
<dbReference type="PROSITE" id="PS51352">
    <property type="entry name" value="THIOREDOXIN_2"/>
    <property type="match status" value="1"/>
</dbReference>
<sequence length="202" mass="21421">MKMLRNLTIVASLVIASALSAAVNTGDKAPNFSLPDADGKTRSLSDFEGQYVVLEWTNHGCPFVKKHYESGNMQQLQEKFRAKGVKWISICSSAPGKQGHMSGAEAAAATKKKGATPDAYLIDESGKVGKLYGAKATPEMFVIDPEGKVVYHGAIDSIKSTNPDDVKKANNYVSAALTESLGGKAVTTGSTRPYGCGVKYAK</sequence>
<evidence type="ECO:0000313" key="4">
    <source>
        <dbReference type="Proteomes" id="UP001304300"/>
    </source>
</evidence>
<dbReference type="Pfam" id="PF00578">
    <property type="entry name" value="AhpC-TSA"/>
    <property type="match status" value="1"/>
</dbReference>
<keyword evidence="4" id="KW-1185">Reference proteome</keyword>
<organism evidence="3 4">
    <name type="scientific">Rubellicoccus peritrichatus</name>
    <dbReference type="NCBI Taxonomy" id="3080537"/>
    <lineage>
        <taxon>Bacteria</taxon>
        <taxon>Pseudomonadati</taxon>
        <taxon>Verrucomicrobiota</taxon>
        <taxon>Opitutia</taxon>
        <taxon>Puniceicoccales</taxon>
        <taxon>Cerasicoccaceae</taxon>
        <taxon>Rubellicoccus</taxon>
    </lineage>
</organism>
<dbReference type="GO" id="GO:0016209">
    <property type="term" value="F:antioxidant activity"/>
    <property type="evidence" value="ECO:0007669"/>
    <property type="project" value="InterPro"/>
</dbReference>
<dbReference type="EMBL" id="CP136920">
    <property type="protein sequence ID" value="WOO41956.1"/>
    <property type="molecule type" value="Genomic_DNA"/>
</dbReference>
<protein>
    <submittedName>
        <fullName evidence="3">Thioredoxin family protein</fullName>
    </submittedName>
</protein>
<dbReference type="InterPro" id="IPR047262">
    <property type="entry name" value="PRX-like1"/>
</dbReference>
<dbReference type="RefSeq" id="WP_317834440.1">
    <property type="nucleotide sequence ID" value="NZ_CP136920.1"/>
</dbReference>
<evidence type="ECO:0000259" key="2">
    <source>
        <dbReference type="PROSITE" id="PS51352"/>
    </source>
</evidence>